<sequence length="411" mass="46508">MASSTLPEPTLSFLIPSLQDALKIQCRVYHPESIKNSRCLGQKAVIVAHPYTALGGTMDDHIVSQIASICLNEGFIVGTFNFRGAGESEGSTSWQSKSEQNDYISFIGFIACYLYYLRVPQLSPHNHLENDTEDDFLLDSQNFQESDFLGENQYDAKNSSPTRLLLSGYSYGALITMSLPATIQSILAPFNVPSADSVHGKIRLQAKNLAKRHKFVYNVSKSLKKNHRSPKPTPFDIQRPDESSNDIRSNLWQEESSSDSPRSFNPPIFPHKQDSGHNLSVNELPKLKEIIPENQEDWNIDVAYLLVSPLQGVVCDLLTLWSFKSWRQRNILTDKDIKLKLNQTLAIYGEDDVYVSSKSIRNWAEKLAMPVKEQEKSQFKFVEIAGAGHFWDNEQSAICLWTEIKNFVKIL</sequence>
<feature type="region of interest" description="Disordered" evidence="1">
    <location>
        <begin position="222"/>
        <end position="275"/>
    </location>
</feature>
<name>A0A2S4PUK1_9PEZI</name>
<dbReference type="AlphaFoldDB" id="A0A2S4PUK1"/>
<reference evidence="2 3" key="1">
    <citation type="submission" date="2017-10" db="EMBL/GenBank/DDBJ databases">
        <title>Development of genomic resources for the powdery mildew, Erysiphe pulchra.</title>
        <authorList>
            <person name="Wadl P.A."/>
            <person name="Mack B.M."/>
            <person name="Moore G."/>
            <person name="Beltz S.B."/>
        </authorList>
    </citation>
    <scope>NUCLEOTIDE SEQUENCE [LARGE SCALE GENOMIC DNA]</scope>
    <source>
        <strain evidence="2">Cflorida</strain>
    </source>
</reference>
<protein>
    <recommendedName>
        <fullName evidence="4">AB hydrolase-1 domain-containing protein</fullName>
    </recommendedName>
</protein>
<keyword evidence="3" id="KW-1185">Reference proteome</keyword>
<organism evidence="2 3">
    <name type="scientific">Erysiphe pulchra</name>
    <dbReference type="NCBI Taxonomy" id="225359"/>
    <lineage>
        <taxon>Eukaryota</taxon>
        <taxon>Fungi</taxon>
        <taxon>Dikarya</taxon>
        <taxon>Ascomycota</taxon>
        <taxon>Pezizomycotina</taxon>
        <taxon>Leotiomycetes</taxon>
        <taxon>Erysiphales</taxon>
        <taxon>Erysiphaceae</taxon>
        <taxon>Erysiphe</taxon>
    </lineage>
</organism>
<dbReference type="Gene3D" id="3.40.50.1820">
    <property type="entry name" value="alpha/beta hydrolase"/>
    <property type="match status" value="2"/>
</dbReference>
<dbReference type="EMBL" id="PEDP01000519">
    <property type="protein sequence ID" value="POS85721.1"/>
    <property type="molecule type" value="Genomic_DNA"/>
</dbReference>
<gene>
    <name evidence="2" type="ORF">EPUL_002653</name>
</gene>
<dbReference type="PANTHER" id="PTHR42103:SF2">
    <property type="entry name" value="AB HYDROLASE-1 DOMAIN-CONTAINING PROTEIN"/>
    <property type="match status" value="1"/>
</dbReference>
<feature type="compositionally biased region" description="Polar residues" evidence="1">
    <location>
        <begin position="246"/>
        <end position="263"/>
    </location>
</feature>
<dbReference type="PANTHER" id="PTHR42103">
    <property type="entry name" value="ALPHA/BETA-HYDROLASES SUPERFAMILY PROTEIN"/>
    <property type="match status" value="1"/>
</dbReference>
<dbReference type="SUPFAM" id="SSF53474">
    <property type="entry name" value="alpha/beta-Hydrolases"/>
    <property type="match status" value="1"/>
</dbReference>
<evidence type="ECO:0008006" key="4">
    <source>
        <dbReference type="Google" id="ProtNLM"/>
    </source>
</evidence>
<comment type="caution">
    <text evidence="2">The sequence shown here is derived from an EMBL/GenBank/DDBJ whole genome shotgun (WGS) entry which is preliminary data.</text>
</comment>
<evidence type="ECO:0000313" key="2">
    <source>
        <dbReference type="EMBL" id="POS85721.1"/>
    </source>
</evidence>
<dbReference type="OrthoDB" id="10260961at2759"/>
<evidence type="ECO:0000256" key="1">
    <source>
        <dbReference type="SAM" id="MobiDB-lite"/>
    </source>
</evidence>
<dbReference type="Proteomes" id="UP000237438">
    <property type="component" value="Unassembled WGS sequence"/>
</dbReference>
<proteinExistence type="predicted"/>
<dbReference type="STRING" id="225359.A0A2S4PUK1"/>
<accession>A0A2S4PUK1</accession>
<dbReference type="InterPro" id="IPR029058">
    <property type="entry name" value="AB_hydrolase_fold"/>
</dbReference>
<evidence type="ECO:0000313" key="3">
    <source>
        <dbReference type="Proteomes" id="UP000237438"/>
    </source>
</evidence>